<dbReference type="Proteomes" id="UP001239994">
    <property type="component" value="Unassembled WGS sequence"/>
</dbReference>
<dbReference type="PANTHER" id="PTHR19282:SF261">
    <property type="entry name" value="TETRASPANIN-14"/>
    <property type="match status" value="1"/>
</dbReference>
<keyword evidence="17" id="KW-1185">Reference proteome</keyword>
<evidence type="ECO:0000256" key="11">
    <source>
        <dbReference type="ARBA" id="ARBA00023157"/>
    </source>
</evidence>
<evidence type="ECO:0000256" key="12">
    <source>
        <dbReference type="ARBA" id="ARBA00023180"/>
    </source>
</evidence>
<dbReference type="InterPro" id="IPR008952">
    <property type="entry name" value="Tetraspanin_EC2_sf"/>
</dbReference>
<evidence type="ECO:0000259" key="15">
    <source>
        <dbReference type="Pfam" id="PF25787"/>
    </source>
</evidence>
<dbReference type="Pfam" id="PF00335">
    <property type="entry name" value="Tetraspanin"/>
    <property type="match status" value="1"/>
</dbReference>
<feature type="transmembrane region" description="Helical" evidence="14">
    <location>
        <begin position="119"/>
        <end position="141"/>
    </location>
</feature>
<feature type="domain" description="Sleeping Beauty transposase HTH" evidence="15">
    <location>
        <begin position="291"/>
        <end position="322"/>
    </location>
</feature>
<dbReference type="InterPro" id="IPR057667">
    <property type="entry name" value="HTH_SB"/>
</dbReference>
<evidence type="ECO:0000256" key="6">
    <source>
        <dbReference type="ARBA" id="ARBA00022490"/>
    </source>
</evidence>
<evidence type="ECO:0000256" key="8">
    <source>
        <dbReference type="ARBA" id="ARBA00022949"/>
    </source>
</evidence>
<dbReference type="SUPFAM" id="SSF48652">
    <property type="entry name" value="Tetraspanin"/>
    <property type="match status" value="1"/>
</dbReference>
<evidence type="ECO:0000256" key="5">
    <source>
        <dbReference type="ARBA" id="ARBA00022475"/>
    </source>
</evidence>
<keyword evidence="12" id="KW-0325">Glycoprotein</keyword>
<dbReference type="AlphaFoldDB" id="A0AAD8Z4U9"/>
<dbReference type="InterPro" id="IPR018499">
    <property type="entry name" value="Tetraspanin/Peripherin"/>
</dbReference>
<evidence type="ECO:0000256" key="7">
    <source>
        <dbReference type="ARBA" id="ARBA00022692"/>
    </source>
</evidence>
<comment type="subcellular location">
    <subcellularLocation>
        <location evidence="2">Cell junction</location>
        <location evidence="2">Adherens junction</location>
    </subcellularLocation>
    <subcellularLocation>
        <location evidence="3">Cell membrane</location>
        <topology evidence="3">Multi-pass membrane protein</topology>
    </subcellularLocation>
    <subcellularLocation>
        <location evidence="1">Cytoplasm</location>
    </subcellularLocation>
</comment>
<evidence type="ECO:0000256" key="1">
    <source>
        <dbReference type="ARBA" id="ARBA00004496"/>
    </source>
</evidence>
<dbReference type="GO" id="GO:0005886">
    <property type="term" value="C:plasma membrane"/>
    <property type="evidence" value="ECO:0007669"/>
    <property type="project" value="UniProtKB-SubCell"/>
</dbReference>
<dbReference type="InterPro" id="IPR036388">
    <property type="entry name" value="WH-like_DNA-bd_sf"/>
</dbReference>
<evidence type="ECO:0000256" key="10">
    <source>
        <dbReference type="ARBA" id="ARBA00023136"/>
    </source>
</evidence>
<evidence type="ECO:0000256" key="3">
    <source>
        <dbReference type="ARBA" id="ARBA00004651"/>
    </source>
</evidence>
<comment type="caution">
    <text evidence="16">The sequence shown here is derived from an EMBL/GenBank/DDBJ whole genome shotgun (WGS) entry which is preliminary data.</text>
</comment>
<proteinExistence type="inferred from homology"/>
<feature type="transmembrane region" description="Helical" evidence="14">
    <location>
        <begin position="148"/>
        <end position="172"/>
    </location>
</feature>
<dbReference type="GO" id="GO:0019899">
    <property type="term" value="F:enzyme binding"/>
    <property type="evidence" value="ECO:0007669"/>
    <property type="project" value="UniProtKB-ARBA"/>
</dbReference>
<dbReference type="Gene3D" id="1.10.1450.10">
    <property type="entry name" value="Tetraspanin"/>
    <property type="match status" value="1"/>
</dbReference>
<keyword evidence="7 14" id="KW-0812">Transmembrane</keyword>
<dbReference type="Pfam" id="PF25787">
    <property type="entry name" value="HTH_SB"/>
    <property type="match status" value="1"/>
</dbReference>
<keyword evidence="6" id="KW-0963">Cytoplasm</keyword>
<evidence type="ECO:0000313" key="17">
    <source>
        <dbReference type="Proteomes" id="UP001239994"/>
    </source>
</evidence>
<dbReference type="CDD" id="cd03159">
    <property type="entry name" value="TM4SF9_like_LEL"/>
    <property type="match status" value="1"/>
</dbReference>
<dbReference type="GO" id="GO:0005912">
    <property type="term" value="C:adherens junction"/>
    <property type="evidence" value="ECO:0007669"/>
    <property type="project" value="UniProtKB-SubCell"/>
</dbReference>
<accession>A0AAD8Z4U9</accession>
<name>A0AAD8Z4U9_9TELE</name>
<dbReference type="PROSITE" id="PS00421">
    <property type="entry name" value="TM4_1"/>
    <property type="match status" value="1"/>
</dbReference>
<dbReference type="FunFam" id="1.10.1450.10:FF:000007">
    <property type="entry name" value="Tetraspanin"/>
    <property type="match status" value="1"/>
</dbReference>
<dbReference type="Gene3D" id="1.10.10.10">
    <property type="entry name" value="Winged helix-like DNA-binding domain superfamily/Winged helix DNA-binding domain"/>
    <property type="match status" value="1"/>
</dbReference>
<organism evidence="16 17">
    <name type="scientific">Electrophorus voltai</name>
    <dbReference type="NCBI Taxonomy" id="2609070"/>
    <lineage>
        <taxon>Eukaryota</taxon>
        <taxon>Metazoa</taxon>
        <taxon>Chordata</taxon>
        <taxon>Craniata</taxon>
        <taxon>Vertebrata</taxon>
        <taxon>Euteleostomi</taxon>
        <taxon>Actinopterygii</taxon>
        <taxon>Neopterygii</taxon>
        <taxon>Teleostei</taxon>
        <taxon>Ostariophysi</taxon>
        <taxon>Gymnotiformes</taxon>
        <taxon>Gymnotoidei</taxon>
        <taxon>Gymnotidae</taxon>
        <taxon>Electrophorus</taxon>
    </lineage>
</organism>
<dbReference type="InterPro" id="IPR018503">
    <property type="entry name" value="Tetraspanin_CS"/>
</dbReference>
<dbReference type="PRINTS" id="PR00259">
    <property type="entry name" value="TMFOUR"/>
</dbReference>
<sequence length="447" mass="50859">RKTTSPAIVLHDTVDKFRYNICHWVCLNLANSHEKNRKKKKRAVGYVNTSVFELGLKMHYYRYENAEVSCCYKYLMFSYNIVFWLAGAAFIAIGFWAWSEKGVLLDLTLVTRMHGFDPVWLVMLVGTVTFVLGFAGCVGALRENICLLKFFSGVIGFIFFLELTAAVLALVFQEPLREWISEFFLANVKAYRDDIDLQNLIDSLQKLNHCCGSKDPNDWNLNVYFNCTQSNPSREKCGVPFSCCISDPADAVVNTQCGYDIRVSGSLISLVQAQNTCHKISLFLSNLSTSTGKTKELSKDVRGKIVDLHKAGMGYKNIGKKLAKRPGHLVRIHEKMDSTAYLEILAKNLCSSIMDLKMGDHFIFQQDHDPKHTAKKTKAWFKREKIKDKWSSIIYTKGCISALEEWFPRNIYIVAGVFIVISLLQMVGIFLARTLIGDIEKVKCNYY</sequence>
<protein>
    <recommendedName>
        <fullName evidence="13">Tetraspanin-33</fullName>
    </recommendedName>
</protein>
<dbReference type="EMBL" id="JAROKS010000020">
    <property type="protein sequence ID" value="KAK1791345.1"/>
    <property type="molecule type" value="Genomic_DNA"/>
</dbReference>
<evidence type="ECO:0000256" key="2">
    <source>
        <dbReference type="ARBA" id="ARBA00004536"/>
    </source>
</evidence>
<reference evidence="16" key="1">
    <citation type="submission" date="2023-03" db="EMBL/GenBank/DDBJ databases">
        <title>Electrophorus voltai genome.</title>
        <authorList>
            <person name="Bian C."/>
        </authorList>
    </citation>
    <scope>NUCLEOTIDE SEQUENCE</scope>
    <source>
        <strain evidence="16">CB-2022</strain>
        <tissue evidence="16">Muscle</tissue>
    </source>
</reference>
<dbReference type="PANTHER" id="PTHR19282">
    <property type="entry name" value="TETRASPANIN"/>
    <property type="match status" value="1"/>
</dbReference>
<dbReference type="GO" id="GO:0005737">
    <property type="term" value="C:cytoplasm"/>
    <property type="evidence" value="ECO:0007669"/>
    <property type="project" value="UniProtKB-SubCell"/>
</dbReference>
<evidence type="ECO:0000256" key="9">
    <source>
        <dbReference type="ARBA" id="ARBA00022989"/>
    </source>
</evidence>
<evidence type="ECO:0000256" key="14">
    <source>
        <dbReference type="SAM" id="Phobius"/>
    </source>
</evidence>
<keyword evidence="8" id="KW-0965">Cell junction</keyword>
<keyword evidence="11" id="KW-1015">Disulfide bond</keyword>
<dbReference type="GO" id="GO:0072659">
    <property type="term" value="P:protein localization to plasma membrane"/>
    <property type="evidence" value="ECO:0007669"/>
    <property type="project" value="UniProtKB-ARBA"/>
</dbReference>
<keyword evidence="5" id="KW-1003">Cell membrane</keyword>
<dbReference type="GO" id="GO:0046931">
    <property type="term" value="P:pore complex assembly"/>
    <property type="evidence" value="ECO:0007669"/>
    <property type="project" value="UniProtKB-ARBA"/>
</dbReference>
<dbReference type="GO" id="GO:0051604">
    <property type="term" value="P:protein maturation"/>
    <property type="evidence" value="ECO:0007669"/>
    <property type="project" value="UniProtKB-ARBA"/>
</dbReference>
<evidence type="ECO:0000313" key="16">
    <source>
        <dbReference type="EMBL" id="KAK1791345.1"/>
    </source>
</evidence>
<feature type="transmembrane region" description="Helical" evidence="14">
    <location>
        <begin position="81"/>
        <end position="99"/>
    </location>
</feature>
<feature type="transmembrane region" description="Helical" evidence="14">
    <location>
        <begin position="411"/>
        <end position="432"/>
    </location>
</feature>
<evidence type="ECO:0000256" key="13">
    <source>
        <dbReference type="ARBA" id="ARBA00040369"/>
    </source>
</evidence>
<keyword evidence="9 14" id="KW-1133">Transmembrane helix</keyword>
<keyword evidence="10 14" id="KW-0472">Membrane</keyword>
<evidence type="ECO:0000256" key="4">
    <source>
        <dbReference type="ARBA" id="ARBA00006840"/>
    </source>
</evidence>
<feature type="non-terminal residue" evidence="16">
    <location>
        <position position="1"/>
    </location>
</feature>
<dbReference type="GO" id="GO:0046930">
    <property type="term" value="C:pore complex"/>
    <property type="evidence" value="ECO:0007669"/>
    <property type="project" value="UniProtKB-ARBA"/>
</dbReference>
<comment type="similarity">
    <text evidence="4">Belongs to the tetraspanin (TM4SF) family.</text>
</comment>
<gene>
    <name evidence="16" type="ORF">P4O66_013351</name>
</gene>